<gene>
    <name evidence="1" type="ORF">EDC65_4855</name>
</gene>
<comment type="caution">
    <text evidence="1">The sequence shown here is derived from an EMBL/GenBank/DDBJ whole genome shotgun (WGS) entry which is preliminary data.</text>
</comment>
<dbReference type="EMBL" id="RJKX01000017">
    <property type="protein sequence ID" value="ROP83322.1"/>
    <property type="molecule type" value="Genomic_DNA"/>
</dbReference>
<organism evidence="1 2">
    <name type="scientific">Stella humosa</name>
    <dbReference type="NCBI Taxonomy" id="94"/>
    <lineage>
        <taxon>Bacteria</taxon>
        <taxon>Pseudomonadati</taxon>
        <taxon>Pseudomonadota</taxon>
        <taxon>Alphaproteobacteria</taxon>
        <taxon>Rhodospirillales</taxon>
        <taxon>Stellaceae</taxon>
        <taxon>Stella</taxon>
    </lineage>
</organism>
<name>A0A3N1KV15_9PROT</name>
<keyword evidence="2" id="KW-1185">Reference proteome</keyword>
<sequence>MTSPDPFEPIAAVARPWLHMMPQDDGPRPDGEAVMPLSQVVASATLAEAIERHRRGRFGVDACARASASVWSKSLFSAVLPAQMLAALAGGAPDPDPPLLVVDGLPKATLALPPAGLDGPPALEALAAWTADTLGHLAIAALARQSGLATRLFWSNAATMMAFLCEKWDDVPAVAGRSVALRNALFACEPLRGQISYVPTPVPAYPTMRRRRLCCLRDRVGQRLCTGCPKIADDERDAVLAAVAAGLPLPAPTAPSKRPTG</sequence>
<dbReference type="RefSeq" id="WP_123694460.1">
    <property type="nucleotide sequence ID" value="NZ_AP019700.1"/>
</dbReference>
<evidence type="ECO:0000313" key="2">
    <source>
        <dbReference type="Proteomes" id="UP000278222"/>
    </source>
</evidence>
<accession>A0A3N1KV15</accession>
<evidence type="ECO:0000313" key="1">
    <source>
        <dbReference type="EMBL" id="ROP83322.1"/>
    </source>
</evidence>
<dbReference type="Proteomes" id="UP000278222">
    <property type="component" value="Unassembled WGS sequence"/>
</dbReference>
<protein>
    <submittedName>
        <fullName evidence="1">Ferric iron reductase protein FhuF</fullName>
    </submittedName>
</protein>
<dbReference type="AlphaFoldDB" id="A0A3N1KV15"/>
<proteinExistence type="predicted"/>
<reference evidence="1 2" key="1">
    <citation type="submission" date="2018-11" db="EMBL/GenBank/DDBJ databases">
        <title>Genomic Encyclopedia of Type Strains, Phase IV (KMG-IV): sequencing the most valuable type-strain genomes for metagenomic binning, comparative biology and taxonomic classification.</title>
        <authorList>
            <person name="Goeker M."/>
        </authorList>
    </citation>
    <scope>NUCLEOTIDE SEQUENCE [LARGE SCALE GENOMIC DNA]</scope>
    <source>
        <strain evidence="1 2">DSM 5900</strain>
    </source>
</reference>